<dbReference type="FunFam" id="1.10.10.10:FF:000056">
    <property type="entry name" value="IclR family transcriptional regulator"/>
    <property type="match status" value="1"/>
</dbReference>
<evidence type="ECO:0000256" key="4">
    <source>
        <dbReference type="ARBA" id="ARBA00023159"/>
    </source>
</evidence>
<evidence type="ECO:0000313" key="11">
    <source>
        <dbReference type="EMBL" id="GGN62313.1"/>
    </source>
</evidence>
<dbReference type="RefSeq" id="WP_189186379.1">
    <property type="nucleotide sequence ID" value="NZ_BMMM01000004.1"/>
</dbReference>
<dbReference type="PANTHER" id="PTHR30136:SF34">
    <property type="entry name" value="TRANSCRIPTIONAL REGULATOR"/>
    <property type="match status" value="1"/>
</dbReference>
<keyword evidence="5" id="KW-0804">Transcription</keyword>
<keyword evidence="3" id="KW-0238">DNA-binding</keyword>
<protein>
    <recommendedName>
        <fullName evidence="7">Glycerol operon regulatory protein</fullName>
    </recommendedName>
</protein>
<dbReference type="Gene3D" id="1.10.10.10">
    <property type="entry name" value="Winged helix-like DNA-binding domain superfamily/Winged helix DNA-binding domain"/>
    <property type="match status" value="2"/>
</dbReference>
<sequence>MPSNVVPAPGAGTGPGTAVPAEAVTPLVRGIAVLRRLTEADGVSSLSGLERATGLARSTVDRITATLARMGYVRLDGRDAVLAPRLMELGNAYLAALRLPRLLDAHADALADELDESVSLAVGDRDGIRFIHQATRRRAMSLSFRIGDLLPAERTAPGPLFAAEWGEEEWTRWRERRAADPEDRGFPAVPARSRPYEAEDAADAAPARLPTVGDDFEQRAAEARESGWALDDQLIEPGLVAVALPVREAGRVACVVSVVSHTSRHTAADLRDTLLPRLRTAVAAMERELRQAPPAAPDAASGLATWTGASKQELGREFVESLARGLTVITAFGEGRAELTLTEVAQATGLARATARRALITLEHLGYVTPHDRVFRLTPRVLGLGFPPLSRTSLSEIAAPHLTELSQRLHESVSLAILTGDEIQYTARVSTSRIMSVNIAVGSRLPAYATSLGRVLLAGLPEARLPELLPRTPRTITAPERLRAELDRVRDTGYALVDEELEEGLRSVAVPVRERGGRVVAAVNVAMHSSRRTPEECVSDVLPELHAAAGRIEADLRVAGRFRRVPVS</sequence>
<dbReference type="InterPro" id="IPR005471">
    <property type="entry name" value="Tscrpt_reg_IclR_N"/>
</dbReference>
<accession>A0A917Y281</accession>
<dbReference type="GO" id="GO:0003700">
    <property type="term" value="F:DNA-binding transcription factor activity"/>
    <property type="evidence" value="ECO:0007669"/>
    <property type="project" value="TreeGrafter"/>
</dbReference>
<dbReference type="GO" id="GO:0045893">
    <property type="term" value="P:positive regulation of DNA-templated transcription"/>
    <property type="evidence" value="ECO:0007669"/>
    <property type="project" value="InterPro"/>
</dbReference>
<dbReference type="Pfam" id="PF09339">
    <property type="entry name" value="HTH_IclR"/>
    <property type="match status" value="2"/>
</dbReference>
<dbReference type="GO" id="GO:0046278">
    <property type="term" value="P:3,4-dihydroxybenzoate metabolic process"/>
    <property type="evidence" value="ECO:0007669"/>
    <property type="project" value="InterPro"/>
</dbReference>
<gene>
    <name evidence="11" type="ORF">GCM10011579_029320</name>
</gene>
<name>A0A917Y281_9ACTN</name>
<evidence type="ECO:0000256" key="5">
    <source>
        <dbReference type="ARBA" id="ARBA00023163"/>
    </source>
</evidence>
<reference evidence="11 12" key="1">
    <citation type="journal article" date="2014" name="Int. J. Syst. Evol. Microbiol.">
        <title>Complete genome sequence of Corynebacterium casei LMG S-19264T (=DSM 44701T), isolated from a smear-ripened cheese.</title>
        <authorList>
            <consortium name="US DOE Joint Genome Institute (JGI-PGF)"/>
            <person name="Walter F."/>
            <person name="Albersmeier A."/>
            <person name="Kalinowski J."/>
            <person name="Ruckert C."/>
        </authorList>
    </citation>
    <scope>NUCLEOTIDE SEQUENCE [LARGE SCALE GENOMIC DNA]</scope>
    <source>
        <strain evidence="11 12">CGMCC 4.7111</strain>
    </source>
</reference>
<evidence type="ECO:0000313" key="12">
    <source>
        <dbReference type="Proteomes" id="UP000600365"/>
    </source>
</evidence>
<evidence type="ECO:0000256" key="7">
    <source>
        <dbReference type="ARBA" id="ARBA00070406"/>
    </source>
</evidence>
<dbReference type="AlphaFoldDB" id="A0A917Y281"/>
<dbReference type="SMART" id="SM00346">
    <property type="entry name" value="HTH_ICLR"/>
    <property type="match status" value="2"/>
</dbReference>
<dbReference type="EMBL" id="BMMM01000004">
    <property type="protein sequence ID" value="GGN62313.1"/>
    <property type="molecule type" value="Genomic_DNA"/>
</dbReference>
<dbReference type="SUPFAM" id="SSF55781">
    <property type="entry name" value="GAF domain-like"/>
    <property type="match status" value="2"/>
</dbReference>
<evidence type="ECO:0000259" key="10">
    <source>
        <dbReference type="PROSITE" id="PS51078"/>
    </source>
</evidence>
<evidence type="ECO:0000256" key="6">
    <source>
        <dbReference type="ARBA" id="ARBA00058938"/>
    </source>
</evidence>
<dbReference type="GO" id="GO:0003677">
    <property type="term" value="F:DNA binding"/>
    <property type="evidence" value="ECO:0007669"/>
    <property type="project" value="UniProtKB-KW"/>
</dbReference>
<dbReference type="InterPro" id="IPR036388">
    <property type="entry name" value="WH-like_DNA-bd_sf"/>
</dbReference>
<dbReference type="GO" id="GO:0006071">
    <property type="term" value="P:glycerol metabolic process"/>
    <property type="evidence" value="ECO:0007669"/>
    <property type="project" value="UniProtKB-KW"/>
</dbReference>
<dbReference type="InterPro" id="IPR050707">
    <property type="entry name" value="HTH_MetabolicPath_Reg"/>
</dbReference>
<evidence type="ECO:0000256" key="3">
    <source>
        <dbReference type="ARBA" id="ARBA00023125"/>
    </source>
</evidence>
<evidence type="ECO:0000256" key="2">
    <source>
        <dbReference type="ARBA" id="ARBA00023015"/>
    </source>
</evidence>
<dbReference type="PROSITE" id="PS51077">
    <property type="entry name" value="HTH_ICLR"/>
    <property type="match status" value="2"/>
</dbReference>
<dbReference type="Proteomes" id="UP000600365">
    <property type="component" value="Unassembled WGS sequence"/>
</dbReference>
<comment type="caution">
    <text evidence="11">The sequence shown here is derived from an EMBL/GenBank/DDBJ whole genome shotgun (WGS) entry which is preliminary data.</text>
</comment>
<evidence type="ECO:0000256" key="8">
    <source>
        <dbReference type="SAM" id="MobiDB-lite"/>
    </source>
</evidence>
<feature type="domain" description="IclR-ED" evidence="10">
    <location>
        <begin position="85"/>
        <end position="291"/>
    </location>
</feature>
<feature type="domain" description="HTH iclR-type" evidence="9">
    <location>
        <begin position="319"/>
        <end position="379"/>
    </location>
</feature>
<dbReference type="SUPFAM" id="SSF46785">
    <property type="entry name" value="Winged helix' DNA-binding domain"/>
    <property type="match status" value="2"/>
</dbReference>
<keyword evidence="1" id="KW-0319">Glycerol metabolism</keyword>
<proteinExistence type="predicted"/>
<feature type="region of interest" description="Disordered" evidence="8">
    <location>
        <begin position="177"/>
        <end position="203"/>
    </location>
</feature>
<dbReference type="Gene3D" id="3.30.450.40">
    <property type="match status" value="2"/>
</dbReference>
<keyword evidence="4" id="KW-0010">Activator</keyword>
<dbReference type="PROSITE" id="PS51078">
    <property type="entry name" value="ICLR_ED"/>
    <property type="match status" value="2"/>
</dbReference>
<dbReference type="Pfam" id="PF01614">
    <property type="entry name" value="IclR_C"/>
    <property type="match status" value="2"/>
</dbReference>
<dbReference type="PANTHER" id="PTHR30136">
    <property type="entry name" value="HELIX-TURN-HELIX TRANSCRIPTIONAL REGULATOR, ICLR FAMILY"/>
    <property type="match status" value="1"/>
</dbReference>
<evidence type="ECO:0000256" key="1">
    <source>
        <dbReference type="ARBA" id="ARBA00022798"/>
    </source>
</evidence>
<dbReference type="GO" id="GO:0045892">
    <property type="term" value="P:negative regulation of DNA-templated transcription"/>
    <property type="evidence" value="ECO:0007669"/>
    <property type="project" value="TreeGrafter"/>
</dbReference>
<keyword evidence="12" id="KW-1185">Reference proteome</keyword>
<dbReference type="InterPro" id="IPR029016">
    <property type="entry name" value="GAF-like_dom_sf"/>
</dbReference>
<feature type="domain" description="IclR-ED" evidence="10">
    <location>
        <begin position="380"/>
        <end position="558"/>
    </location>
</feature>
<dbReference type="InterPro" id="IPR036390">
    <property type="entry name" value="WH_DNA-bd_sf"/>
</dbReference>
<feature type="domain" description="HTH iclR-type" evidence="9">
    <location>
        <begin position="24"/>
        <end position="91"/>
    </location>
</feature>
<dbReference type="InterPro" id="IPR012794">
    <property type="entry name" value="PcaR_PcaU"/>
</dbReference>
<comment type="function">
    <text evidence="6">May be an activator protein for the gylABX operon.</text>
</comment>
<dbReference type="InterPro" id="IPR014757">
    <property type="entry name" value="Tscrpt_reg_IclR_C"/>
</dbReference>
<organism evidence="11 12">
    <name type="scientific">Streptomyces albiflavescens</name>
    <dbReference type="NCBI Taxonomy" id="1623582"/>
    <lineage>
        <taxon>Bacteria</taxon>
        <taxon>Bacillati</taxon>
        <taxon>Actinomycetota</taxon>
        <taxon>Actinomycetes</taxon>
        <taxon>Kitasatosporales</taxon>
        <taxon>Streptomycetaceae</taxon>
        <taxon>Streptomyces</taxon>
    </lineage>
</organism>
<evidence type="ECO:0000259" key="9">
    <source>
        <dbReference type="PROSITE" id="PS51077"/>
    </source>
</evidence>
<keyword evidence="2" id="KW-0805">Transcription regulation</keyword>
<dbReference type="NCBIfam" id="TIGR02431">
    <property type="entry name" value="pcaR_pcaU"/>
    <property type="match status" value="1"/>
</dbReference>